<dbReference type="PROSITE" id="PS50851">
    <property type="entry name" value="CHEW"/>
    <property type="match status" value="1"/>
</dbReference>
<feature type="region of interest" description="Disordered" evidence="13">
    <location>
        <begin position="263"/>
        <end position="299"/>
    </location>
</feature>
<dbReference type="InterPro" id="IPR003594">
    <property type="entry name" value="HATPase_dom"/>
</dbReference>
<comment type="function">
    <text evidence="11">Involved in the transmission of sensory signals from the chemoreceptors to the flagellar motors. CheA is autophosphorylated; it can transfer its phosphate group to either CheB or CheY.</text>
</comment>
<evidence type="ECO:0000256" key="6">
    <source>
        <dbReference type="ARBA" id="ARBA00022679"/>
    </source>
</evidence>
<keyword evidence="10" id="KW-0902">Two-component regulatory system</keyword>
<evidence type="ECO:0000256" key="7">
    <source>
        <dbReference type="ARBA" id="ARBA00022741"/>
    </source>
</evidence>
<evidence type="ECO:0000256" key="11">
    <source>
        <dbReference type="ARBA" id="ARBA00035100"/>
    </source>
</evidence>
<keyword evidence="4" id="KW-0145">Chemotaxis</keyword>
<dbReference type="InterPro" id="IPR036641">
    <property type="entry name" value="HPT_dom_sf"/>
</dbReference>
<dbReference type="PROSITE" id="PS50894">
    <property type="entry name" value="HPT"/>
    <property type="match status" value="1"/>
</dbReference>
<keyword evidence="18" id="KW-1185">Reference proteome</keyword>
<organism evidence="17 18">
    <name type="scientific">Celerinatantimonas yamalensis</name>
    <dbReference type="NCBI Taxonomy" id="559956"/>
    <lineage>
        <taxon>Bacteria</taxon>
        <taxon>Pseudomonadati</taxon>
        <taxon>Pseudomonadota</taxon>
        <taxon>Gammaproteobacteria</taxon>
        <taxon>Celerinatantimonadaceae</taxon>
        <taxon>Celerinatantimonas</taxon>
    </lineage>
</organism>
<dbReference type="Gene3D" id="3.30.565.10">
    <property type="entry name" value="Histidine kinase-like ATPase, C-terminal domain"/>
    <property type="match status" value="1"/>
</dbReference>
<evidence type="ECO:0000256" key="4">
    <source>
        <dbReference type="ARBA" id="ARBA00022500"/>
    </source>
</evidence>
<evidence type="ECO:0000259" key="16">
    <source>
        <dbReference type="PROSITE" id="PS50894"/>
    </source>
</evidence>
<evidence type="ECO:0000259" key="15">
    <source>
        <dbReference type="PROSITE" id="PS50851"/>
    </source>
</evidence>
<feature type="domain" description="HPt" evidence="16">
    <location>
        <begin position="1"/>
        <end position="100"/>
    </location>
</feature>
<dbReference type="InterPro" id="IPR005467">
    <property type="entry name" value="His_kinase_dom"/>
</dbReference>
<dbReference type="CDD" id="cd00088">
    <property type="entry name" value="HPT"/>
    <property type="match status" value="1"/>
</dbReference>
<dbReference type="PRINTS" id="PR00344">
    <property type="entry name" value="BCTRLSENSOR"/>
</dbReference>
<name>A0ABW9G5T8_9GAMM</name>
<dbReference type="InterPro" id="IPR008207">
    <property type="entry name" value="Sig_transdc_His_kin_Hpt_dom"/>
</dbReference>
<dbReference type="RefSeq" id="WP_408622800.1">
    <property type="nucleotide sequence ID" value="NZ_JBEQCT010000002.1"/>
</dbReference>
<evidence type="ECO:0000256" key="8">
    <source>
        <dbReference type="ARBA" id="ARBA00022777"/>
    </source>
</evidence>
<dbReference type="Pfam" id="PF02518">
    <property type="entry name" value="HATPase_c"/>
    <property type="match status" value="1"/>
</dbReference>
<keyword evidence="9" id="KW-0067">ATP-binding</keyword>
<evidence type="ECO:0000313" key="17">
    <source>
        <dbReference type="EMBL" id="MFM2484615.1"/>
    </source>
</evidence>
<dbReference type="Pfam" id="PF01627">
    <property type="entry name" value="Hpt"/>
    <property type="match status" value="1"/>
</dbReference>
<dbReference type="Gene3D" id="1.20.120.160">
    <property type="entry name" value="HPT domain"/>
    <property type="match status" value="1"/>
</dbReference>
<dbReference type="SMART" id="SM01231">
    <property type="entry name" value="H-kinase_dim"/>
    <property type="match status" value="1"/>
</dbReference>
<sequence length="693" mass="76725">MNEAVDIFRQEAQEHLDTLESALLEIEEHPDAEQINLAFRAMHTIKGAAGMVGFDHLSLFTHHLESFFDRARNGEFELSAAMISLILECRDHIQQLLEEMEPSIELTAMSDQLSQQLNEFVPQSVAADPVVVENENVVSASRVAGKDILWRIEITPNQLAFQEGFDLLPLLRELATLGQSKVYEQLPTMTAETFDPQLCYLRVLVLLQSPANRNDIEDVFIFVADDWQIKIDEITHSRFDDVLAHIGEQGWLSAAQLSESNPDLSLAEAPSSKPLPLAETHSSKPASNPSVSSQQDVKRKLPEGQIVKVPSNKLDMLMNLIGELVIVQARLNEVARVEQNEQLDTLAEELSLLGSELRDTAFDIRMLPIGSTFARFRRLIRDLGKELNKDVQLQTEGADTELDKMVLDHLGDPLVHLLRNSMDHGIEHPEQRIAAGKAAKGTILLTASHHDGQILITISDDGAGLDAEKILNKARQRGLVGAHQELDLSEIYLLIFEPGFSTVDKVSGVSGRGVGMDVVRTSIESLQGRVEIDSQPGQGTTTTIYLPMTLAIIEGLMVRVSNERYIIPLSVVEECIETFASESSSHDGARLVKNRGELISCVRLRELFTIHGQQPVIEQTVITHVGKERLGVTVDEVIGQYQTVIKSLSRLYQKVPGLIGATILGNGDVAMILDINKLVDEARSSEPMLNMSR</sequence>
<feature type="domain" description="Histidine kinase" evidence="14">
    <location>
        <begin position="302"/>
        <end position="550"/>
    </location>
</feature>
<feature type="domain" description="CheW-like" evidence="15">
    <location>
        <begin position="552"/>
        <end position="684"/>
    </location>
</feature>
<keyword evidence="8" id="KW-0418">Kinase</keyword>
<dbReference type="Gene3D" id="1.10.287.560">
    <property type="entry name" value="Histidine kinase CheA-like, homodimeric domain"/>
    <property type="match status" value="1"/>
</dbReference>
<evidence type="ECO:0000256" key="2">
    <source>
        <dbReference type="ARBA" id="ARBA00012438"/>
    </source>
</evidence>
<dbReference type="CDD" id="cd16916">
    <property type="entry name" value="HATPase_CheA-like"/>
    <property type="match status" value="1"/>
</dbReference>
<dbReference type="InterPro" id="IPR004358">
    <property type="entry name" value="Sig_transdc_His_kin-like_C"/>
</dbReference>
<dbReference type="PANTHER" id="PTHR43395:SF10">
    <property type="entry name" value="CHEMOTAXIS PROTEIN CHEA"/>
    <property type="match status" value="1"/>
</dbReference>
<evidence type="ECO:0000256" key="5">
    <source>
        <dbReference type="ARBA" id="ARBA00022553"/>
    </source>
</evidence>
<keyword evidence="7" id="KW-0547">Nucleotide-binding</keyword>
<comment type="caution">
    <text evidence="17">The sequence shown here is derived from an EMBL/GenBank/DDBJ whole genome shotgun (WGS) entry which is preliminary data.</text>
</comment>
<keyword evidence="5 12" id="KW-0597">Phosphoprotein</keyword>
<dbReference type="Proteomes" id="UP001629953">
    <property type="component" value="Unassembled WGS sequence"/>
</dbReference>
<dbReference type="PROSITE" id="PS50109">
    <property type="entry name" value="HIS_KIN"/>
    <property type="match status" value="1"/>
</dbReference>
<dbReference type="EMBL" id="JBEQCT010000002">
    <property type="protein sequence ID" value="MFM2484615.1"/>
    <property type="molecule type" value="Genomic_DNA"/>
</dbReference>
<evidence type="ECO:0000256" key="3">
    <source>
        <dbReference type="ARBA" id="ARBA00021495"/>
    </source>
</evidence>
<evidence type="ECO:0000256" key="10">
    <source>
        <dbReference type="ARBA" id="ARBA00023012"/>
    </source>
</evidence>
<dbReference type="SUPFAM" id="SSF47226">
    <property type="entry name" value="Histidine-containing phosphotransfer domain, HPT domain"/>
    <property type="match status" value="1"/>
</dbReference>
<dbReference type="SUPFAM" id="SSF55874">
    <property type="entry name" value="ATPase domain of HSP90 chaperone/DNA topoisomerase II/histidine kinase"/>
    <property type="match status" value="1"/>
</dbReference>
<dbReference type="InterPro" id="IPR036890">
    <property type="entry name" value="HATPase_C_sf"/>
</dbReference>
<comment type="catalytic activity">
    <reaction evidence="1">
        <text>ATP + protein L-histidine = ADP + protein N-phospho-L-histidine.</text>
        <dbReference type="EC" id="2.7.13.3"/>
    </reaction>
</comment>
<dbReference type="InterPro" id="IPR004105">
    <property type="entry name" value="CheA-like_dim"/>
</dbReference>
<dbReference type="InterPro" id="IPR036097">
    <property type="entry name" value="HisK_dim/P_sf"/>
</dbReference>
<dbReference type="InterPro" id="IPR036061">
    <property type="entry name" value="CheW-like_dom_sf"/>
</dbReference>
<dbReference type="InterPro" id="IPR002545">
    <property type="entry name" value="CheW-lke_dom"/>
</dbReference>
<dbReference type="CDD" id="cd00731">
    <property type="entry name" value="CheA_reg"/>
    <property type="match status" value="1"/>
</dbReference>
<dbReference type="SMART" id="SM00260">
    <property type="entry name" value="CheW"/>
    <property type="match status" value="1"/>
</dbReference>
<evidence type="ECO:0000313" key="18">
    <source>
        <dbReference type="Proteomes" id="UP001629953"/>
    </source>
</evidence>
<evidence type="ECO:0000256" key="1">
    <source>
        <dbReference type="ARBA" id="ARBA00000085"/>
    </source>
</evidence>
<evidence type="ECO:0000256" key="13">
    <source>
        <dbReference type="SAM" id="MobiDB-lite"/>
    </source>
</evidence>
<dbReference type="SMART" id="SM00387">
    <property type="entry name" value="HATPase_c"/>
    <property type="match status" value="1"/>
</dbReference>
<proteinExistence type="predicted"/>
<evidence type="ECO:0000256" key="12">
    <source>
        <dbReference type="PROSITE-ProRule" id="PRU00110"/>
    </source>
</evidence>
<dbReference type="Gene3D" id="2.30.30.40">
    <property type="entry name" value="SH3 Domains"/>
    <property type="match status" value="1"/>
</dbReference>
<dbReference type="SUPFAM" id="SSF50341">
    <property type="entry name" value="CheW-like"/>
    <property type="match status" value="1"/>
</dbReference>
<dbReference type="PANTHER" id="PTHR43395">
    <property type="entry name" value="SENSOR HISTIDINE KINASE CHEA"/>
    <property type="match status" value="1"/>
</dbReference>
<dbReference type="SMART" id="SM00073">
    <property type="entry name" value="HPT"/>
    <property type="match status" value="1"/>
</dbReference>
<reference evidence="17 18" key="1">
    <citation type="journal article" date="2013" name="Int. J. Syst. Evol. Microbiol.">
        <title>Celerinatantimonas yamalensis sp. nov., a cold-adapted diazotrophic bacterium from a cold permafrost brine.</title>
        <authorList>
            <person name="Shcherbakova V."/>
            <person name="Chuvilskaya N."/>
            <person name="Rivkina E."/>
            <person name="Demidov N."/>
            <person name="Uchaeva V."/>
            <person name="Suetin S."/>
            <person name="Suzina N."/>
            <person name="Gilichinsky D."/>
        </authorList>
    </citation>
    <scope>NUCLEOTIDE SEQUENCE [LARGE SCALE GENOMIC DNA]</scope>
    <source>
        <strain evidence="17 18">C7</strain>
    </source>
</reference>
<dbReference type="Pfam" id="PF01584">
    <property type="entry name" value="CheW"/>
    <property type="match status" value="1"/>
</dbReference>
<dbReference type="InterPro" id="IPR051315">
    <property type="entry name" value="Bact_Chemotaxis_CheA"/>
</dbReference>
<dbReference type="GO" id="GO:0004673">
    <property type="term" value="F:protein histidine kinase activity"/>
    <property type="evidence" value="ECO:0007669"/>
    <property type="project" value="UniProtKB-EC"/>
</dbReference>
<protein>
    <recommendedName>
        <fullName evidence="3">Chemotaxis protein CheA</fullName>
        <ecNumber evidence="2">2.7.13.3</ecNumber>
    </recommendedName>
</protein>
<evidence type="ECO:0000256" key="9">
    <source>
        <dbReference type="ARBA" id="ARBA00022840"/>
    </source>
</evidence>
<feature type="compositionally biased region" description="Low complexity" evidence="13">
    <location>
        <begin position="283"/>
        <end position="293"/>
    </location>
</feature>
<keyword evidence="6 17" id="KW-0808">Transferase</keyword>
<dbReference type="Pfam" id="PF02895">
    <property type="entry name" value="H-kinase_dim"/>
    <property type="match status" value="1"/>
</dbReference>
<evidence type="ECO:0000259" key="14">
    <source>
        <dbReference type="PROSITE" id="PS50109"/>
    </source>
</evidence>
<dbReference type="SUPFAM" id="SSF47384">
    <property type="entry name" value="Homodimeric domain of signal transducing histidine kinase"/>
    <property type="match status" value="1"/>
</dbReference>
<feature type="modified residue" description="Phosphohistidine" evidence="12">
    <location>
        <position position="43"/>
    </location>
</feature>
<dbReference type="InterPro" id="IPR037006">
    <property type="entry name" value="CheA-like_homodim_sf"/>
</dbReference>
<gene>
    <name evidence="17" type="ORF">ABUE30_05965</name>
</gene>
<dbReference type="EC" id="2.7.13.3" evidence="2"/>
<accession>A0ABW9G5T8</accession>